<dbReference type="InterPro" id="IPR051056">
    <property type="entry name" value="Glycosyl_Hydrolase_73"/>
</dbReference>
<accession>A0A7X8SQK6</accession>
<comment type="caution">
    <text evidence="3">The sequence shown here is derived from an EMBL/GenBank/DDBJ whole genome shotgun (WGS) entry which is preliminary data.</text>
</comment>
<dbReference type="GO" id="GO:0004040">
    <property type="term" value="F:amidase activity"/>
    <property type="evidence" value="ECO:0007669"/>
    <property type="project" value="InterPro"/>
</dbReference>
<feature type="domain" description="Mannosyl-glycoprotein endo-beta-N-acetylglucosamidase-like" evidence="2">
    <location>
        <begin position="2"/>
        <end position="135"/>
    </location>
</feature>
<proteinExistence type="predicted"/>
<gene>
    <name evidence="3" type="ORF">HGP29_25275</name>
</gene>
<organism evidence="3 4">
    <name type="scientific">Flammeovirga agarivorans</name>
    <dbReference type="NCBI Taxonomy" id="2726742"/>
    <lineage>
        <taxon>Bacteria</taxon>
        <taxon>Pseudomonadati</taxon>
        <taxon>Bacteroidota</taxon>
        <taxon>Cytophagia</taxon>
        <taxon>Cytophagales</taxon>
        <taxon>Flammeovirgaceae</taxon>
        <taxon>Flammeovirga</taxon>
    </lineage>
</organism>
<name>A0A7X8SQK6_9BACT</name>
<dbReference type="Pfam" id="PF01832">
    <property type="entry name" value="Glucosaminidase"/>
    <property type="match status" value="1"/>
</dbReference>
<evidence type="ECO:0000259" key="2">
    <source>
        <dbReference type="SMART" id="SM00047"/>
    </source>
</evidence>
<dbReference type="Gene3D" id="1.10.530.10">
    <property type="match status" value="1"/>
</dbReference>
<keyword evidence="4" id="KW-1185">Reference proteome</keyword>
<dbReference type="Proteomes" id="UP000585050">
    <property type="component" value="Unassembled WGS sequence"/>
</dbReference>
<dbReference type="PANTHER" id="PTHR33308">
    <property type="entry name" value="PEPTIDOGLYCAN HYDROLASE FLGJ"/>
    <property type="match status" value="1"/>
</dbReference>
<dbReference type="AlphaFoldDB" id="A0A7X8SQK6"/>
<dbReference type="SMART" id="SM00047">
    <property type="entry name" value="LYZ2"/>
    <property type="match status" value="1"/>
</dbReference>
<evidence type="ECO:0000313" key="3">
    <source>
        <dbReference type="EMBL" id="NLR94540.1"/>
    </source>
</evidence>
<sequence>MYKKYAIESMHHKKVPASITLAQGVLESGIGNSKLARATNNHFGIKCGSNWNGDTFDHDDDRPNECFRVYDSVLDSYEDHGNFLRKSRYAPLFELKITDYKGWAKGLRKCGYATDSKYPSKLISIIEQYRLYEYDRK</sequence>
<dbReference type="PANTHER" id="PTHR33308:SF9">
    <property type="entry name" value="PEPTIDOGLYCAN HYDROLASE FLGJ"/>
    <property type="match status" value="1"/>
</dbReference>
<protein>
    <submittedName>
        <fullName evidence="3">Glucosaminidase domain-containing protein</fullName>
    </submittedName>
</protein>
<dbReference type="EMBL" id="JABAIL010000012">
    <property type="protein sequence ID" value="NLR94540.1"/>
    <property type="molecule type" value="Genomic_DNA"/>
</dbReference>
<keyword evidence="1" id="KW-0378">Hydrolase</keyword>
<reference evidence="3 4" key="1">
    <citation type="submission" date="2020-04" db="EMBL/GenBank/DDBJ databases">
        <title>Flammeovirga sp. SR4, a novel species isolated from seawater.</title>
        <authorList>
            <person name="Wang X."/>
        </authorList>
    </citation>
    <scope>NUCLEOTIDE SEQUENCE [LARGE SCALE GENOMIC DNA]</scope>
    <source>
        <strain evidence="3 4">SR4</strain>
    </source>
</reference>
<evidence type="ECO:0000313" key="4">
    <source>
        <dbReference type="Proteomes" id="UP000585050"/>
    </source>
</evidence>
<dbReference type="InterPro" id="IPR002901">
    <property type="entry name" value="MGlyc_endo_b_GlcNAc-like_dom"/>
</dbReference>
<evidence type="ECO:0000256" key="1">
    <source>
        <dbReference type="ARBA" id="ARBA00022801"/>
    </source>
</evidence>